<sequence>MLFFPWLPVQKVQQTFEQRMEEEYVTLCDDGRLTYHPSLHEYMDDVHGKEISLQYVTVKVPGEKPRGSKSIVTVSSQGYGGCSSALHENLGSLSLLSKDKRPTERVLMSAFETVKDSSSKYAQQRGDEGMSLSSSNSFLNGEICKTETPNVKKRHRRVKSSGVKNSEYDGKQT</sequence>
<keyword evidence="1" id="KW-0862">Zinc</keyword>
<reference evidence="3" key="2">
    <citation type="submission" date="2024-08" db="UniProtKB">
        <authorList>
            <consortium name="EnsemblMetazoa"/>
        </authorList>
    </citation>
    <scope>IDENTIFICATION</scope>
</reference>
<dbReference type="GO" id="GO:0005096">
    <property type="term" value="F:GTPase activator activity"/>
    <property type="evidence" value="ECO:0007669"/>
    <property type="project" value="TreeGrafter"/>
</dbReference>
<dbReference type="GO" id="GO:0003924">
    <property type="term" value="F:GTPase activity"/>
    <property type="evidence" value="ECO:0007669"/>
    <property type="project" value="TreeGrafter"/>
</dbReference>
<dbReference type="Gene3D" id="2.30.29.30">
    <property type="entry name" value="Pleckstrin-homology domain (PH domain)/Phosphotyrosine-binding domain (PTB)"/>
    <property type="match status" value="1"/>
</dbReference>
<dbReference type="Proteomes" id="UP000019118">
    <property type="component" value="Unassembled WGS sequence"/>
</dbReference>
<evidence type="ECO:0000256" key="1">
    <source>
        <dbReference type="ARBA" id="ARBA00022771"/>
    </source>
</evidence>
<evidence type="ECO:0000313" key="3">
    <source>
        <dbReference type="EnsemblMetazoa" id="XP_019771943.1"/>
    </source>
</evidence>
<dbReference type="PANTHER" id="PTHR45819:SF5">
    <property type="entry name" value="CENTAURIN-GAMMA-1A"/>
    <property type="match status" value="1"/>
</dbReference>
<dbReference type="InterPro" id="IPR051282">
    <property type="entry name" value="Arf-GAP_GTPase_ANK_PH"/>
</dbReference>
<protein>
    <submittedName>
        <fullName evidence="3">Uncharacterized protein</fullName>
    </submittedName>
</protein>
<keyword evidence="1" id="KW-0863">Zinc-finger</keyword>
<dbReference type="GO" id="GO:0008270">
    <property type="term" value="F:zinc ion binding"/>
    <property type="evidence" value="ECO:0007669"/>
    <property type="project" value="UniProtKB-KW"/>
</dbReference>
<keyword evidence="4" id="KW-1185">Reference proteome</keyword>
<keyword evidence="1" id="KW-0479">Metal-binding</keyword>
<dbReference type="EnsemblMetazoa" id="XM_019916384.1">
    <property type="protein sequence ID" value="XP_019771943.1"/>
    <property type="gene ID" value="LOC109545600"/>
</dbReference>
<accession>A0AAR5QFE7</accession>
<dbReference type="PANTHER" id="PTHR45819">
    <property type="entry name" value="CENTAURIN-GAMMA-1A"/>
    <property type="match status" value="1"/>
</dbReference>
<evidence type="ECO:0000313" key="4">
    <source>
        <dbReference type="Proteomes" id="UP000019118"/>
    </source>
</evidence>
<dbReference type="AlphaFoldDB" id="A0AAR5QFE7"/>
<evidence type="ECO:0000256" key="2">
    <source>
        <dbReference type="SAM" id="MobiDB-lite"/>
    </source>
</evidence>
<name>A0AAR5QFE7_DENPD</name>
<feature type="region of interest" description="Disordered" evidence="2">
    <location>
        <begin position="143"/>
        <end position="173"/>
    </location>
</feature>
<reference evidence="4" key="1">
    <citation type="journal article" date="2013" name="Genome Biol.">
        <title>Draft genome of the mountain pine beetle, Dendroctonus ponderosae Hopkins, a major forest pest.</title>
        <authorList>
            <person name="Keeling C.I."/>
            <person name="Yuen M.M."/>
            <person name="Liao N.Y."/>
            <person name="Docking T.R."/>
            <person name="Chan S.K."/>
            <person name="Taylor G.A."/>
            <person name="Palmquist D.L."/>
            <person name="Jackman S.D."/>
            <person name="Nguyen A."/>
            <person name="Li M."/>
            <person name="Henderson H."/>
            <person name="Janes J.K."/>
            <person name="Zhao Y."/>
            <person name="Pandoh P."/>
            <person name="Moore R."/>
            <person name="Sperling F.A."/>
            <person name="Huber D.P."/>
            <person name="Birol I."/>
            <person name="Jones S.J."/>
            <person name="Bohlmann J."/>
        </authorList>
    </citation>
    <scope>NUCLEOTIDE SEQUENCE</scope>
</reference>
<organism evidence="3 4">
    <name type="scientific">Dendroctonus ponderosae</name>
    <name type="common">Mountain pine beetle</name>
    <dbReference type="NCBI Taxonomy" id="77166"/>
    <lineage>
        <taxon>Eukaryota</taxon>
        <taxon>Metazoa</taxon>
        <taxon>Ecdysozoa</taxon>
        <taxon>Arthropoda</taxon>
        <taxon>Hexapoda</taxon>
        <taxon>Insecta</taxon>
        <taxon>Pterygota</taxon>
        <taxon>Neoptera</taxon>
        <taxon>Endopterygota</taxon>
        <taxon>Coleoptera</taxon>
        <taxon>Polyphaga</taxon>
        <taxon>Cucujiformia</taxon>
        <taxon>Curculionidae</taxon>
        <taxon>Scolytinae</taxon>
        <taxon>Dendroctonus</taxon>
    </lineage>
</organism>
<proteinExistence type="predicted"/>
<dbReference type="InterPro" id="IPR011993">
    <property type="entry name" value="PH-like_dom_sf"/>
</dbReference>